<organism evidence="1 2">
    <name type="scientific">Periplaneta americana</name>
    <name type="common">American cockroach</name>
    <name type="synonym">Blatta americana</name>
    <dbReference type="NCBI Taxonomy" id="6978"/>
    <lineage>
        <taxon>Eukaryota</taxon>
        <taxon>Metazoa</taxon>
        <taxon>Ecdysozoa</taxon>
        <taxon>Arthropoda</taxon>
        <taxon>Hexapoda</taxon>
        <taxon>Insecta</taxon>
        <taxon>Pterygota</taxon>
        <taxon>Neoptera</taxon>
        <taxon>Polyneoptera</taxon>
        <taxon>Dictyoptera</taxon>
        <taxon>Blattodea</taxon>
        <taxon>Blattoidea</taxon>
        <taxon>Blattidae</taxon>
        <taxon>Blattinae</taxon>
        <taxon>Periplaneta</taxon>
    </lineage>
</organism>
<dbReference type="Proteomes" id="UP001148838">
    <property type="component" value="Unassembled WGS sequence"/>
</dbReference>
<keyword evidence="2" id="KW-1185">Reference proteome</keyword>
<name>A0ABQ8S727_PERAM</name>
<gene>
    <name evidence="1" type="ORF">ANN_21877</name>
</gene>
<protein>
    <submittedName>
        <fullName evidence="1">Uncharacterized protein</fullName>
    </submittedName>
</protein>
<evidence type="ECO:0000313" key="2">
    <source>
        <dbReference type="Proteomes" id="UP001148838"/>
    </source>
</evidence>
<reference evidence="1 2" key="1">
    <citation type="journal article" date="2022" name="Allergy">
        <title>Genome assembly and annotation of Periplaneta americana reveal a comprehensive cockroach allergen profile.</title>
        <authorList>
            <person name="Wang L."/>
            <person name="Xiong Q."/>
            <person name="Saelim N."/>
            <person name="Wang L."/>
            <person name="Nong W."/>
            <person name="Wan A.T."/>
            <person name="Shi M."/>
            <person name="Liu X."/>
            <person name="Cao Q."/>
            <person name="Hui J.H.L."/>
            <person name="Sookrung N."/>
            <person name="Leung T.F."/>
            <person name="Tungtrongchitr A."/>
            <person name="Tsui S.K.W."/>
        </authorList>
    </citation>
    <scope>NUCLEOTIDE SEQUENCE [LARGE SCALE GENOMIC DNA]</scope>
    <source>
        <strain evidence="1">PWHHKU_190912</strain>
    </source>
</reference>
<sequence length="293" mass="34021">MSTQPSQYKVKLMLESVIKERVAAQSRIRQRSAGTDLQYVELILLPHGTHQRHLFTRNKRSHYIGITIPYTHNPHLSSDVSFTALVEAAITAGGMSMILSYWLDDTSPLLGMTRKRNWLSHWLRKNCLLKNALEGMVNGRRVRGRRRYQMTDDIKIYGSYEETKRKAENRKDWRKVNWKQYVERMSTERWPKAVLHYRPSGQRSVGRPLKDKGMRPQQSTSARAFNLPLFAEILQAWFIDISEKCRPLISSETIQSAPQVYIALVMNNDIDDDGEMLECHKGTEIPRENSCIT</sequence>
<accession>A0ABQ8S727</accession>
<dbReference type="EMBL" id="JAJSOF020000033">
    <property type="protein sequence ID" value="KAJ4429676.1"/>
    <property type="molecule type" value="Genomic_DNA"/>
</dbReference>
<comment type="caution">
    <text evidence="1">The sequence shown here is derived from an EMBL/GenBank/DDBJ whole genome shotgun (WGS) entry which is preliminary data.</text>
</comment>
<proteinExistence type="predicted"/>
<evidence type="ECO:0000313" key="1">
    <source>
        <dbReference type="EMBL" id="KAJ4429676.1"/>
    </source>
</evidence>